<organism evidence="6 7">
    <name type="scientific">Eublepharis macularius</name>
    <name type="common">Leopard gecko</name>
    <name type="synonym">Cyrtodactylus macularius</name>
    <dbReference type="NCBI Taxonomy" id="481883"/>
    <lineage>
        <taxon>Eukaryota</taxon>
        <taxon>Metazoa</taxon>
        <taxon>Chordata</taxon>
        <taxon>Craniata</taxon>
        <taxon>Vertebrata</taxon>
        <taxon>Euteleostomi</taxon>
        <taxon>Lepidosauria</taxon>
        <taxon>Squamata</taxon>
        <taxon>Bifurcata</taxon>
        <taxon>Gekkota</taxon>
        <taxon>Eublepharidae</taxon>
        <taxon>Eublepharinae</taxon>
        <taxon>Eublepharis</taxon>
    </lineage>
</organism>
<protein>
    <submittedName>
        <fullName evidence="7">Arylacetamide deacetylase-like 4</fullName>
    </submittedName>
</protein>
<reference evidence="7" key="1">
    <citation type="submission" date="2025-08" db="UniProtKB">
        <authorList>
            <consortium name="RefSeq"/>
        </authorList>
    </citation>
    <scope>IDENTIFICATION</scope>
    <source>
        <tissue evidence="7">Blood</tissue>
    </source>
</reference>
<feature type="active site" evidence="3">
    <location>
        <position position="198"/>
    </location>
</feature>
<proteinExistence type="inferred from homology"/>
<keyword evidence="4" id="KW-0472">Membrane</keyword>
<dbReference type="GeneID" id="129344818"/>
<keyword evidence="6" id="KW-1185">Reference proteome</keyword>
<dbReference type="RefSeq" id="XP_054857694.1">
    <property type="nucleotide sequence ID" value="XM_055001719.1"/>
</dbReference>
<dbReference type="PIRSF" id="PIRSF037251">
    <property type="entry name" value="Arylacetamide_deacetylase"/>
    <property type="match status" value="1"/>
</dbReference>
<feature type="domain" description="Alpha/beta hydrolase fold-3" evidence="5">
    <location>
        <begin position="325"/>
        <end position="384"/>
    </location>
</feature>
<dbReference type="GO" id="GO:0016020">
    <property type="term" value="C:membrane"/>
    <property type="evidence" value="ECO:0007669"/>
    <property type="project" value="InterPro"/>
</dbReference>
<feature type="active site" evidence="3">
    <location>
        <position position="352"/>
    </location>
</feature>
<evidence type="ECO:0000256" key="4">
    <source>
        <dbReference type="SAM" id="Phobius"/>
    </source>
</evidence>
<evidence type="ECO:0000259" key="5">
    <source>
        <dbReference type="Pfam" id="PF07859"/>
    </source>
</evidence>
<dbReference type="PANTHER" id="PTHR48081">
    <property type="entry name" value="AB HYDROLASE SUPERFAMILY PROTEIN C4A8.06C"/>
    <property type="match status" value="1"/>
</dbReference>
<feature type="transmembrane region" description="Helical" evidence="4">
    <location>
        <begin position="49"/>
        <end position="70"/>
    </location>
</feature>
<comment type="similarity">
    <text evidence="1">Belongs to the 'GDXG' lipolytic enzyme family.</text>
</comment>
<evidence type="ECO:0000256" key="3">
    <source>
        <dbReference type="PIRSR" id="PIRSR037251-1"/>
    </source>
</evidence>
<feature type="domain" description="Alpha/beta hydrolase fold-3" evidence="5">
    <location>
        <begin position="120"/>
        <end position="243"/>
    </location>
</feature>
<dbReference type="GO" id="GO:0052689">
    <property type="term" value="F:carboxylic ester hydrolase activity"/>
    <property type="evidence" value="ECO:0007669"/>
    <property type="project" value="InterPro"/>
</dbReference>
<accession>A0AA97KMU7</accession>
<dbReference type="InterPro" id="IPR013094">
    <property type="entry name" value="AB_hydrolase_3"/>
</dbReference>
<dbReference type="InterPro" id="IPR029058">
    <property type="entry name" value="AB_hydrolase_fold"/>
</dbReference>
<dbReference type="InterPro" id="IPR050300">
    <property type="entry name" value="GDXG_lipolytic_enzyme"/>
</dbReference>
<dbReference type="PANTHER" id="PTHR48081:SF32">
    <property type="entry name" value="ALPHA_BETA HYDROLASE FOLD-3 DOMAIN-CONTAINING PROTEIN"/>
    <property type="match status" value="1"/>
</dbReference>
<dbReference type="AlphaFoldDB" id="A0AA97KMU7"/>
<dbReference type="Gene3D" id="3.40.50.1820">
    <property type="entry name" value="alpha/beta hydrolase"/>
    <property type="match status" value="1"/>
</dbReference>
<feature type="active site" evidence="3">
    <location>
        <position position="382"/>
    </location>
</feature>
<dbReference type="InterPro" id="IPR017157">
    <property type="entry name" value="Arylacetamide_deacetylase"/>
</dbReference>
<keyword evidence="4" id="KW-1133">Transmembrane helix</keyword>
<dbReference type="KEGG" id="emc:129344818"/>
<dbReference type="Pfam" id="PF07859">
    <property type="entry name" value="Abhydrolase_3"/>
    <property type="match status" value="2"/>
</dbReference>
<keyword evidence="4" id="KW-0812">Transmembrane</keyword>
<dbReference type="Proteomes" id="UP001190640">
    <property type="component" value="Chromosome 17"/>
</dbReference>
<name>A0AA97KMU7_EUBMA</name>
<keyword evidence="2" id="KW-0378">Hydrolase</keyword>
<evidence type="ECO:0000313" key="7">
    <source>
        <dbReference type="RefSeq" id="XP_054857694.1"/>
    </source>
</evidence>
<dbReference type="SUPFAM" id="SSF53474">
    <property type="entry name" value="alpha/beta-Hydrolases"/>
    <property type="match status" value="1"/>
</dbReference>
<gene>
    <name evidence="7" type="primary">LOC129344818</name>
</gene>
<evidence type="ECO:0000256" key="1">
    <source>
        <dbReference type="ARBA" id="ARBA00010515"/>
    </source>
</evidence>
<evidence type="ECO:0000313" key="6">
    <source>
        <dbReference type="Proteomes" id="UP001190640"/>
    </source>
</evidence>
<sequence>MGFLRVLLLTAGAVLTFPLWSLSLAAWVAYLYFFRSDFPPRLGHPLKIRLFQIGFLTAYGLGYIAWKIGLCGEHTVMRKLTDGIPPGKDKKLHIENLQFQGVPVRLYQTKALHSKQRKGMLFFHGGIGMWGSIDSHERMCRFFARESDSVVVSVGYRLSPEYPYPLQFKDCLDATIHFMKNAEDYGVDPKCVIIGGDSLGGTFAAATCQDLVKRTDLPKVRAQILLYPFLQAIDFNLPSHQQNRFVPPFFQRIIVEAGLQYLGKEKSLAKEIKNGSHIPEDVKMKLKNWINPDIIPQEFKHRGYKPPPQAVFSPEIHRQAQEAFETTFSPLIVDADVIRQLPEMYILTCEYDVFRDEGLLYKKRLEDEGVPVTWYHLADGFHGALISIDLPLFSFSCAKRGMDNIVDFIKRL</sequence>
<evidence type="ECO:0000256" key="2">
    <source>
        <dbReference type="ARBA" id="ARBA00022801"/>
    </source>
</evidence>